<evidence type="ECO:0000313" key="7">
    <source>
        <dbReference type="Proteomes" id="UP000085678"/>
    </source>
</evidence>
<feature type="compositionally biased region" description="Polar residues" evidence="5">
    <location>
        <begin position="162"/>
        <end position="171"/>
    </location>
</feature>
<evidence type="ECO:0000256" key="2">
    <source>
        <dbReference type="ARBA" id="ARBA00022692"/>
    </source>
</evidence>
<dbReference type="PANTHER" id="PTHR11040">
    <property type="entry name" value="ZINC/IRON TRANSPORTER"/>
    <property type="match status" value="1"/>
</dbReference>
<dbReference type="OrthoDB" id="448280at2759"/>
<dbReference type="GO" id="GO:0005385">
    <property type="term" value="F:zinc ion transmembrane transporter activity"/>
    <property type="evidence" value="ECO:0007669"/>
    <property type="project" value="TreeGrafter"/>
</dbReference>
<keyword evidence="3 6" id="KW-1133">Transmembrane helix</keyword>
<dbReference type="InParanoid" id="A0A1S3H6M7"/>
<feature type="transmembrane region" description="Helical" evidence="6">
    <location>
        <begin position="90"/>
        <end position="114"/>
    </location>
</feature>
<feature type="compositionally biased region" description="Low complexity" evidence="5">
    <location>
        <begin position="172"/>
        <end position="182"/>
    </location>
</feature>
<feature type="transmembrane region" description="Helical" evidence="6">
    <location>
        <begin position="249"/>
        <end position="270"/>
    </location>
</feature>
<keyword evidence="7" id="KW-1185">Reference proteome</keyword>
<dbReference type="PANTHER" id="PTHR11040:SF140">
    <property type="entry name" value="ZRT (ZRT), IRT- (IRT-) LIKE PROTEIN TRANSPORTER"/>
    <property type="match status" value="1"/>
</dbReference>
<evidence type="ECO:0000256" key="5">
    <source>
        <dbReference type="SAM" id="MobiDB-lite"/>
    </source>
</evidence>
<organism evidence="7 8">
    <name type="scientific">Lingula anatina</name>
    <name type="common">Brachiopod</name>
    <name type="synonym">Lingula unguis</name>
    <dbReference type="NCBI Taxonomy" id="7574"/>
    <lineage>
        <taxon>Eukaryota</taxon>
        <taxon>Metazoa</taxon>
        <taxon>Spiralia</taxon>
        <taxon>Lophotrochozoa</taxon>
        <taxon>Brachiopoda</taxon>
        <taxon>Linguliformea</taxon>
        <taxon>Lingulata</taxon>
        <taxon>Lingulida</taxon>
        <taxon>Linguloidea</taxon>
        <taxon>Lingulidae</taxon>
        <taxon>Lingula</taxon>
    </lineage>
</organism>
<dbReference type="STRING" id="7574.A0A1S3H6M7"/>
<feature type="transmembrane region" description="Helical" evidence="6">
    <location>
        <begin position="277"/>
        <end position="303"/>
    </location>
</feature>
<name>A0A1S3H6M7_LINAN</name>
<protein>
    <submittedName>
        <fullName evidence="8">Zinc transporter ZIP1</fullName>
    </submittedName>
</protein>
<evidence type="ECO:0000256" key="6">
    <source>
        <dbReference type="SAM" id="Phobius"/>
    </source>
</evidence>
<dbReference type="Proteomes" id="UP000085678">
    <property type="component" value="Unplaced"/>
</dbReference>
<feature type="region of interest" description="Disordered" evidence="5">
    <location>
        <begin position="133"/>
        <end position="214"/>
    </location>
</feature>
<gene>
    <name evidence="8" type="primary">LOC106152574</name>
</gene>
<dbReference type="Pfam" id="PF02535">
    <property type="entry name" value="Zip"/>
    <property type="match status" value="1"/>
</dbReference>
<evidence type="ECO:0000256" key="4">
    <source>
        <dbReference type="ARBA" id="ARBA00023136"/>
    </source>
</evidence>
<reference evidence="8" key="1">
    <citation type="submission" date="2025-08" db="UniProtKB">
        <authorList>
            <consortium name="RefSeq"/>
        </authorList>
    </citation>
    <scope>IDENTIFICATION</scope>
    <source>
        <tissue evidence="8">Gonads</tissue>
    </source>
</reference>
<feature type="transmembrane region" description="Helical" evidence="6">
    <location>
        <begin position="348"/>
        <end position="367"/>
    </location>
</feature>
<evidence type="ECO:0000256" key="1">
    <source>
        <dbReference type="ARBA" id="ARBA00004141"/>
    </source>
</evidence>
<evidence type="ECO:0000256" key="3">
    <source>
        <dbReference type="ARBA" id="ARBA00022989"/>
    </source>
</evidence>
<dbReference type="RefSeq" id="XP_013381653.1">
    <property type="nucleotide sequence ID" value="XM_013526199.1"/>
</dbReference>
<accession>A0A1S3H6M7</accession>
<sequence>MALALWTIKVLVLSGLFVLTMITSMLPLVGIRYANRTMSRRRKRKFKRAISLLSCYAAGVFLATCLLDLLPEVQEKLSEAFKELNIKNSFPLAEFVMCFGFFIILMVEQVVLYVKEKHLEQDKLLVTEKSEYSPTSPLLDSDSYSHSGRHSSTSPMGRYARNGTNRTYRSMSTTSSVGSVTGIKDSPTLPDDEGPITDEDDFISPEQGDRARDEEHLHSPVRSLLLLTALSLHSVFEGLAVGLQPDDGSVVQISLALLLHKSILAFSLGLNLSQSSISFWGIIGSNTLFCITSPIGIAIGIVVTNLSTSVAISSLVNGLLQGIACGTFLYITFFEVLPHEFNSHDMRLLKMLFLVLGFGTVCGILFLDS</sequence>
<comment type="subcellular location">
    <subcellularLocation>
        <location evidence="1">Membrane</location>
        <topology evidence="1">Multi-pass membrane protein</topology>
    </subcellularLocation>
</comment>
<dbReference type="GeneID" id="106152574"/>
<feature type="transmembrane region" description="Helical" evidence="6">
    <location>
        <begin position="315"/>
        <end position="336"/>
    </location>
</feature>
<dbReference type="AlphaFoldDB" id="A0A1S3H6M7"/>
<feature type="compositionally biased region" description="Low complexity" evidence="5">
    <location>
        <begin position="140"/>
        <end position="154"/>
    </location>
</feature>
<dbReference type="KEGG" id="lak:106152574"/>
<evidence type="ECO:0000313" key="8">
    <source>
        <dbReference type="RefSeq" id="XP_013381653.1"/>
    </source>
</evidence>
<feature type="transmembrane region" description="Helical" evidence="6">
    <location>
        <begin position="6"/>
        <end position="29"/>
    </location>
</feature>
<dbReference type="InterPro" id="IPR003689">
    <property type="entry name" value="ZIP"/>
</dbReference>
<dbReference type="GO" id="GO:0005886">
    <property type="term" value="C:plasma membrane"/>
    <property type="evidence" value="ECO:0007669"/>
    <property type="project" value="TreeGrafter"/>
</dbReference>
<proteinExistence type="predicted"/>
<keyword evidence="4 6" id="KW-0472">Membrane</keyword>
<feature type="compositionally biased region" description="Acidic residues" evidence="5">
    <location>
        <begin position="190"/>
        <end position="203"/>
    </location>
</feature>
<keyword evidence="2 6" id="KW-0812">Transmembrane</keyword>
<feature type="transmembrane region" description="Helical" evidence="6">
    <location>
        <begin position="50"/>
        <end position="70"/>
    </location>
</feature>